<keyword evidence="2" id="KW-0436">Ligase</keyword>
<dbReference type="Gene3D" id="3.40.50.12780">
    <property type="entry name" value="N-terminal domain of ligase-like"/>
    <property type="match status" value="1"/>
</dbReference>
<dbReference type="InterPro" id="IPR042099">
    <property type="entry name" value="ANL_N_sf"/>
</dbReference>
<evidence type="ECO:0000313" key="3">
    <source>
        <dbReference type="Proteomes" id="UP001241072"/>
    </source>
</evidence>
<evidence type="ECO:0000313" key="2">
    <source>
        <dbReference type="EMBL" id="MDO7882577.1"/>
    </source>
</evidence>
<dbReference type="RefSeq" id="WP_305003011.1">
    <property type="nucleotide sequence ID" value="NZ_JAUQUB010000002.1"/>
</dbReference>
<feature type="domain" description="AMP-dependent synthetase/ligase" evidence="1">
    <location>
        <begin position="133"/>
        <end position="343"/>
    </location>
</feature>
<dbReference type="Pfam" id="PF00501">
    <property type="entry name" value="AMP-binding"/>
    <property type="match status" value="1"/>
</dbReference>
<dbReference type="Gene3D" id="3.30.300.30">
    <property type="match status" value="1"/>
</dbReference>
<comment type="caution">
    <text evidence="2">The sequence shown here is derived from an EMBL/GenBank/DDBJ whole genome shotgun (WGS) entry which is preliminary data.</text>
</comment>
<dbReference type="Proteomes" id="UP001241072">
    <property type="component" value="Unassembled WGS sequence"/>
</dbReference>
<dbReference type="InterPro" id="IPR045851">
    <property type="entry name" value="AMP-bd_C_sf"/>
</dbReference>
<dbReference type="GO" id="GO:0016874">
    <property type="term" value="F:ligase activity"/>
    <property type="evidence" value="ECO:0007669"/>
    <property type="project" value="UniProtKB-KW"/>
</dbReference>
<dbReference type="PANTHER" id="PTHR43767">
    <property type="entry name" value="LONG-CHAIN-FATTY-ACID--COA LIGASE"/>
    <property type="match status" value="1"/>
</dbReference>
<dbReference type="InterPro" id="IPR050237">
    <property type="entry name" value="ATP-dep_AMP-bd_enzyme"/>
</dbReference>
<dbReference type="EMBL" id="JAUQUB010000002">
    <property type="protein sequence ID" value="MDO7882577.1"/>
    <property type="molecule type" value="Genomic_DNA"/>
</dbReference>
<evidence type="ECO:0000259" key="1">
    <source>
        <dbReference type="Pfam" id="PF00501"/>
    </source>
</evidence>
<dbReference type="SUPFAM" id="SSF56801">
    <property type="entry name" value="Acetyl-CoA synthetase-like"/>
    <property type="match status" value="1"/>
</dbReference>
<accession>A0ABT9BQ71</accession>
<dbReference type="InterPro" id="IPR000873">
    <property type="entry name" value="AMP-dep_synth/lig_dom"/>
</dbReference>
<organism evidence="2 3">
    <name type="scientific">Antiquaquibacter soli</name>
    <dbReference type="NCBI Taxonomy" id="3064523"/>
    <lineage>
        <taxon>Bacteria</taxon>
        <taxon>Bacillati</taxon>
        <taxon>Actinomycetota</taxon>
        <taxon>Actinomycetes</taxon>
        <taxon>Micrococcales</taxon>
        <taxon>Microbacteriaceae</taxon>
        <taxon>Antiquaquibacter</taxon>
    </lineage>
</organism>
<proteinExistence type="predicted"/>
<name>A0ABT9BQ71_9MICO</name>
<protein>
    <submittedName>
        <fullName evidence="2">Fatty acid--CoA ligase family protein</fullName>
    </submittedName>
</protein>
<sequence>MSATAPNPFLYLQKNADENPRGVFLHTPTLTLSNADAVVQVKKIAFELRRLGVRAGEIVALDLPDQLSILFTEAVYHEGGISTVIPDGTDVDPRVPVGWLFTNRGTTPPSTARAVQVDARFLRQIEENPYGISPSEEPIDILRIVFSSGTTGTPKAIPLHRRMEALMDAALPQWFQGSPYLSLMDTGTVSGIGEFFLSVKGGQPYLSAGGVTPPGLVELIEKHQVRTLKGSPAQVVAIVDELERQGRTLPSVQALVLAGTVMPPAAGARARAVFEGCRVLANYGSTEAGGATTRPYESDDPFDVGFVQPGSTVEVVDEDDSPVPVGTVGRIRHRSPGMADGYLGNPEATAEAFRDGWFYPGDRGYFREDGGLTLAGRESEVLNAGGVKFDPNQLDHAAQEQPGVLDAASFTFTGVSGLPQIGLALVTTDEVDAPAVVAALSARFGSAAPVLVARVESIPRSRTGKPLRRELGERFGA</sequence>
<reference evidence="2 3" key="1">
    <citation type="submission" date="2023-07" db="EMBL/GenBank/DDBJ databases">
        <title>Protaetiibacter sp. nov WY-16 isolated from soil.</title>
        <authorList>
            <person name="Liu B."/>
            <person name="Wan Y."/>
        </authorList>
    </citation>
    <scope>NUCLEOTIDE SEQUENCE [LARGE SCALE GENOMIC DNA]</scope>
    <source>
        <strain evidence="2 3">WY-16</strain>
    </source>
</reference>
<keyword evidence="3" id="KW-1185">Reference proteome</keyword>
<dbReference type="CDD" id="cd04433">
    <property type="entry name" value="AFD_class_I"/>
    <property type="match status" value="1"/>
</dbReference>
<gene>
    <name evidence="2" type="ORF">Q5716_10105</name>
</gene>
<dbReference type="PROSITE" id="PS00455">
    <property type="entry name" value="AMP_BINDING"/>
    <property type="match status" value="1"/>
</dbReference>
<dbReference type="InterPro" id="IPR020845">
    <property type="entry name" value="AMP-binding_CS"/>
</dbReference>
<dbReference type="PANTHER" id="PTHR43767:SF1">
    <property type="entry name" value="NONRIBOSOMAL PEPTIDE SYNTHASE PES1 (EUROFUNG)-RELATED"/>
    <property type="match status" value="1"/>
</dbReference>